<evidence type="ECO:0000256" key="3">
    <source>
        <dbReference type="ARBA" id="ARBA00017144"/>
    </source>
</evidence>
<dbReference type="EC" id="2.7.4.9" evidence="2"/>
<dbReference type="GO" id="GO:0006227">
    <property type="term" value="P:dUDP biosynthetic process"/>
    <property type="evidence" value="ECO:0007669"/>
    <property type="project" value="TreeGrafter"/>
</dbReference>
<evidence type="ECO:0000256" key="2">
    <source>
        <dbReference type="ARBA" id="ARBA00012980"/>
    </source>
</evidence>
<evidence type="ECO:0000259" key="9">
    <source>
        <dbReference type="Pfam" id="PF02223"/>
    </source>
</evidence>
<dbReference type="InterPro" id="IPR018095">
    <property type="entry name" value="Thymidylate_kin_CS"/>
</dbReference>
<dbReference type="GO" id="GO:0005524">
    <property type="term" value="F:ATP binding"/>
    <property type="evidence" value="ECO:0007669"/>
    <property type="project" value="UniProtKB-KW"/>
</dbReference>
<reference evidence="10 11" key="1">
    <citation type="submission" date="2020-12" db="EMBL/GenBank/DDBJ databases">
        <title>FDA dAtabase for Regulatory Grade micrObial Sequences (FDA-ARGOS): Supporting development and validation of Infectious Disease Dx tests.</title>
        <authorList>
            <person name="Sproer C."/>
            <person name="Gronow S."/>
            <person name="Severitt S."/>
            <person name="Schroder I."/>
            <person name="Tallon L."/>
            <person name="Sadzewicz L."/>
            <person name="Zhao X."/>
            <person name="Boylan J."/>
            <person name="Ott S."/>
            <person name="Bowen H."/>
            <person name="Vavikolanu K."/>
            <person name="Mehta A."/>
            <person name="Aluvathingal J."/>
            <person name="Nadendla S."/>
            <person name="Lowell S."/>
            <person name="Myers T."/>
            <person name="Yan Y."/>
            <person name="Sichtig H."/>
        </authorList>
    </citation>
    <scope>NUCLEOTIDE SEQUENCE [LARGE SCALE GENOMIC DNA]</scope>
    <source>
        <strain evidence="10 11">FDAARGOS_1053</strain>
    </source>
</reference>
<keyword evidence="4 10" id="KW-0808">Transferase</keyword>
<dbReference type="PANTHER" id="PTHR10344">
    <property type="entry name" value="THYMIDYLATE KINASE"/>
    <property type="match status" value="1"/>
</dbReference>
<comment type="similarity">
    <text evidence="1">Belongs to the thymidylate kinase family.</text>
</comment>
<evidence type="ECO:0000313" key="11">
    <source>
        <dbReference type="Proteomes" id="UP000596145"/>
    </source>
</evidence>
<keyword evidence="7 10" id="KW-0418">Kinase</keyword>
<evidence type="ECO:0000256" key="4">
    <source>
        <dbReference type="ARBA" id="ARBA00022679"/>
    </source>
</evidence>
<dbReference type="SUPFAM" id="SSF52540">
    <property type="entry name" value="P-loop containing nucleoside triphosphate hydrolases"/>
    <property type="match status" value="1"/>
</dbReference>
<dbReference type="GeneID" id="92759403"/>
<protein>
    <recommendedName>
        <fullName evidence="3">Thymidylate kinase</fullName>
        <ecNumber evidence="2">2.7.4.9</ecNumber>
    </recommendedName>
</protein>
<proteinExistence type="inferred from homology"/>
<evidence type="ECO:0000256" key="6">
    <source>
        <dbReference type="ARBA" id="ARBA00022741"/>
    </source>
</evidence>
<dbReference type="GO" id="GO:0006233">
    <property type="term" value="P:dTDP biosynthetic process"/>
    <property type="evidence" value="ECO:0007669"/>
    <property type="project" value="InterPro"/>
</dbReference>
<evidence type="ECO:0000256" key="7">
    <source>
        <dbReference type="ARBA" id="ARBA00022777"/>
    </source>
</evidence>
<dbReference type="Proteomes" id="UP000596145">
    <property type="component" value="Chromosome"/>
</dbReference>
<evidence type="ECO:0000256" key="1">
    <source>
        <dbReference type="ARBA" id="ARBA00009776"/>
    </source>
</evidence>
<dbReference type="Gene3D" id="3.40.50.300">
    <property type="entry name" value="P-loop containing nucleotide triphosphate hydrolases"/>
    <property type="match status" value="1"/>
</dbReference>
<dbReference type="RefSeq" id="WP_005390324.1">
    <property type="nucleotide sequence ID" value="NZ_CP066007.1"/>
</dbReference>
<dbReference type="NCBIfam" id="NF005923">
    <property type="entry name" value="PRK07933.1"/>
    <property type="match status" value="1"/>
</dbReference>
<evidence type="ECO:0000256" key="5">
    <source>
        <dbReference type="ARBA" id="ARBA00022727"/>
    </source>
</evidence>
<dbReference type="InterPro" id="IPR039430">
    <property type="entry name" value="Thymidylate_kin-like_dom"/>
</dbReference>
<keyword evidence="5" id="KW-0545">Nucleotide biosynthesis</keyword>
<gene>
    <name evidence="10" type="ORF">I6I10_12875</name>
</gene>
<keyword evidence="8" id="KW-0067">ATP-binding</keyword>
<feature type="domain" description="Thymidylate kinase-like" evidence="9">
    <location>
        <begin position="5"/>
        <end position="177"/>
    </location>
</feature>
<evidence type="ECO:0000256" key="8">
    <source>
        <dbReference type="ARBA" id="ARBA00022840"/>
    </source>
</evidence>
<dbReference type="PANTHER" id="PTHR10344:SF4">
    <property type="entry name" value="UMP-CMP KINASE 2, MITOCHONDRIAL"/>
    <property type="match status" value="1"/>
</dbReference>
<dbReference type="OrthoDB" id="9774907at2"/>
<name>A0A7T4JUY7_9CORY</name>
<dbReference type="CDD" id="cd01672">
    <property type="entry name" value="TMPK"/>
    <property type="match status" value="1"/>
</dbReference>
<dbReference type="GO" id="GO:0006235">
    <property type="term" value="P:dTTP biosynthetic process"/>
    <property type="evidence" value="ECO:0007669"/>
    <property type="project" value="TreeGrafter"/>
</dbReference>
<dbReference type="Pfam" id="PF02223">
    <property type="entry name" value="Thymidylate_kin"/>
    <property type="match status" value="1"/>
</dbReference>
<dbReference type="InterPro" id="IPR027417">
    <property type="entry name" value="P-loop_NTPase"/>
</dbReference>
<evidence type="ECO:0000313" key="10">
    <source>
        <dbReference type="EMBL" id="QQB46307.1"/>
    </source>
</evidence>
<sequence length="205" mass="22857">MILAVEGIDGAGKNTLVRDLLKHIDAETLSFPRYSTSDAAKLARKALYGRMGDMTESPYAMAALFALDRAGAREYLQKYAASQDSILILDRYVASNAAYTAARLEDMDAAQWVYDLEYGELGLPKPALQILLETPASVAQERAESRARAERDRAKDTYEQDSSLQVRTSVAYRRLARGQWASPWLIVPHTTTPQEATEEILNRLL</sequence>
<dbReference type="AlphaFoldDB" id="A0A7T4JUY7"/>
<dbReference type="EMBL" id="CP066007">
    <property type="protein sequence ID" value="QQB46307.1"/>
    <property type="molecule type" value="Genomic_DNA"/>
</dbReference>
<dbReference type="PROSITE" id="PS01331">
    <property type="entry name" value="THYMIDYLATE_KINASE"/>
    <property type="match status" value="1"/>
</dbReference>
<keyword evidence="6" id="KW-0547">Nucleotide-binding</keyword>
<dbReference type="GO" id="GO:0004798">
    <property type="term" value="F:dTMP kinase activity"/>
    <property type="evidence" value="ECO:0007669"/>
    <property type="project" value="UniProtKB-EC"/>
</dbReference>
<dbReference type="GO" id="GO:0005829">
    <property type="term" value="C:cytosol"/>
    <property type="evidence" value="ECO:0007669"/>
    <property type="project" value="TreeGrafter"/>
</dbReference>
<organism evidence="10 11">
    <name type="scientific">Corynebacterium glucuronolyticum</name>
    <dbReference type="NCBI Taxonomy" id="39791"/>
    <lineage>
        <taxon>Bacteria</taxon>
        <taxon>Bacillati</taxon>
        <taxon>Actinomycetota</taxon>
        <taxon>Actinomycetes</taxon>
        <taxon>Mycobacteriales</taxon>
        <taxon>Corynebacteriaceae</taxon>
        <taxon>Corynebacterium</taxon>
    </lineage>
</organism>
<accession>A0A7T4JUY7</accession>